<proteinExistence type="predicted"/>
<gene>
    <name evidence="3" type="ORF">FIV46_05415</name>
</gene>
<dbReference type="AlphaFoldDB" id="A0A501PMC7"/>
<evidence type="ECO:0000256" key="1">
    <source>
        <dbReference type="SAM" id="SignalP"/>
    </source>
</evidence>
<dbReference type="EMBL" id="VFIY01000005">
    <property type="protein sequence ID" value="TPD61649.1"/>
    <property type="molecule type" value="Genomic_DNA"/>
</dbReference>
<dbReference type="RefSeq" id="WP_139939182.1">
    <property type="nucleotide sequence ID" value="NZ_JBHSYP010000003.1"/>
</dbReference>
<accession>A0A501PMC7</accession>
<comment type="caution">
    <text evidence="3">The sequence shown here is derived from an EMBL/GenBank/DDBJ whole genome shotgun (WGS) entry which is preliminary data.</text>
</comment>
<organism evidence="3 4">
    <name type="scientific">Emcibacter nanhaiensis</name>
    <dbReference type="NCBI Taxonomy" id="1505037"/>
    <lineage>
        <taxon>Bacteria</taxon>
        <taxon>Pseudomonadati</taxon>
        <taxon>Pseudomonadota</taxon>
        <taxon>Alphaproteobacteria</taxon>
        <taxon>Emcibacterales</taxon>
        <taxon>Emcibacteraceae</taxon>
        <taxon>Emcibacter</taxon>
    </lineage>
</organism>
<keyword evidence="4" id="KW-1185">Reference proteome</keyword>
<feature type="chain" id="PRO_5021209130" evidence="1">
    <location>
        <begin position="29"/>
        <end position="193"/>
    </location>
</feature>
<feature type="signal peptide" evidence="1">
    <location>
        <begin position="1"/>
        <end position="28"/>
    </location>
</feature>
<evidence type="ECO:0000313" key="4">
    <source>
        <dbReference type="Proteomes" id="UP000319148"/>
    </source>
</evidence>
<protein>
    <submittedName>
        <fullName evidence="3">PEP-CTERM sorting domain-containing protein</fullName>
    </submittedName>
</protein>
<dbReference type="Pfam" id="PF07589">
    <property type="entry name" value="PEP-CTERM"/>
    <property type="match status" value="1"/>
</dbReference>
<reference evidence="4" key="1">
    <citation type="submission" date="2019-06" db="EMBL/GenBank/DDBJ databases">
        <title>The complete genome of Emcibacter congregatus ZYLT.</title>
        <authorList>
            <person name="Zhao Z."/>
        </authorList>
    </citation>
    <scope>NUCLEOTIDE SEQUENCE [LARGE SCALE GENOMIC DNA]</scope>
    <source>
        <strain evidence="4">MCCC 1A06723</strain>
    </source>
</reference>
<keyword evidence="1" id="KW-0732">Signal</keyword>
<evidence type="ECO:0000313" key="3">
    <source>
        <dbReference type="EMBL" id="TPD61649.1"/>
    </source>
</evidence>
<sequence length="193" mass="19739">MVNIFNNMIKAAGLAALMALGGAAASQAAIVSISGTCQAGCDDVGVADGTAYSGELELVDSVVVPNGSFDNGDVLGFSLELGSMLIDDASAVAYNISGTFDDTVSTLVEFYIVATEALFDDTGEIMVLISEQSIYRAQVDGWCDTEACLSGSAIGIDLSEPEITVAVEASEPAMLGLLGLGLVGFGLARRRHG</sequence>
<dbReference type="NCBIfam" id="TIGR02595">
    <property type="entry name" value="PEP_CTERM"/>
    <property type="match status" value="1"/>
</dbReference>
<dbReference type="Proteomes" id="UP000319148">
    <property type="component" value="Unassembled WGS sequence"/>
</dbReference>
<feature type="domain" description="Ice-binding protein C-terminal" evidence="2">
    <location>
        <begin position="171"/>
        <end position="190"/>
    </location>
</feature>
<evidence type="ECO:0000259" key="2">
    <source>
        <dbReference type="Pfam" id="PF07589"/>
    </source>
</evidence>
<name>A0A501PMC7_9PROT</name>
<dbReference type="InterPro" id="IPR013424">
    <property type="entry name" value="Ice-binding_C"/>
</dbReference>